<name>A0ABS5LVH2_9BURK</name>
<keyword evidence="2" id="KW-0732">Signal</keyword>
<evidence type="ECO:0000256" key="1">
    <source>
        <dbReference type="SAM" id="MobiDB-lite"/>
    </source>
</evidence>
<feature type="signal peptide" evidence="2">
    <location>
        <begin position="1"/>
        <end position="21"/>
    </location>
</feature>
<keyword evidence="4" id="KW-1185">Reference proteome</keyword>
<evidence type="ECO:0008006" key="5">
    <source>
        <dbReference type="Google" id="ProtNLM"/>
    </source>
</evidence>
<protein>
    <recommendedName>
        <fullName evidence="5">Lipoprotein</fullName>
    </recommendedName>
</protein>
<comment type="caution">
    <text evidence="3">The sequence shown here is derived from an EMBL/GenBank/DDBJ whole genome shotgun (WGS) entry which is preliminary data.</text>
</comment>
<evidence type="ECO:0000313" key="3">
    <source>
        <dbReference type="EMBL" id="MBS3020505.1"/>
    </source>
</evidence>
<dbReference type="EMBL" id="JAANES010000003">
    <property type="protein sequence ID" value="MBS3020505.1"/>
    <property type="molecule type" value="Genomic_DNA"/>
</dbReference>
<feature type="region of interest" description="Disordered" evidence="1">
    <location>
        <begin position="28"/>
        <end position="64"/>
    </location>
</feature>
<organism evidence="3 4">
    <name type="scientific">Comamonas brasiliensis</name>
    <dbReference type="NCBI Taxonomy" id="1812482"/>
    <lineage>
        <taxon>Bacteria</taxon>
        <taxon>Pseudomonadati</taxon>
        <taxon>Pseudomonadota</taxon>
        <taxon>Betaproteobacteria</taxon>
        <taxon>Burkholderiales</taxon>
        <taxon>Comamonadaceae</taxon>
        <taxon>Comamonas</taxon>
    </lineage>
</organism>
<feature type="chain" id="PRO_5047527044" description="Lipoprotein" evidence="2">
    <location>
        <begin position="22"/>
        <end position="361"/>
    </location>
</feature>
<dbReference type="Proteomes" id="UP001647436">
    <property type="component" value="Unassembled WGS sequence"/>
</dbReference>
<proteinExistence type="predicted"/>
<reference evidence="3 4" key="1">
    <citation type="submission" date="2020-03" db="EMBL/GenBank/DDBJ databases">
        <title>The role of nitrogen metabolism on polyethylene biodegradation.</title>
        <authorList>
            <person name="Peixoto J."/>
            <person name="Vizzotto C.S."/>
            <person name="Ramos A."/>
            <person name="Alves G."/>
            <person name="Steindorff A."/>
            <person name="Kruger R."/>
        </authorList>
    </citation>
    <scope>NUCLEOTIDE SEQUENCE [LARGE SCALE GENOMIC DNA]</scope>
    <source>
        <strain evidence="3 4">PE63</strain>
    </source>
</reference>
<sequence length="361" mass="37139">MPSLTQITRRTAALLLISTLAACGGGGGDGGSGAGSGGGSEGGGGNTGGGDNGGGNNGGGTGGGTGNQAVTGTYKMGGQTAASHAQMLDAANSMGADGYALFSSLAGSISSTGAEIGDFYLTDTAHAGRKFSYVNPAAQPSRTAFLAQLNQQGSSGYMYKSDAVFSDVSDIRSVYVKDNSRSDQFSYRTVTPVATTAEAFATELNGQGAEGYRYLGPQIVNNELFSLYAKRNDSVTYTYQVDKLSSASSAADAAEMRTRLAQKGADGWFIRGTQGLGSDPMNMNYVDVYEKSSAQNGAIEYLVEASSVNDALTTQLSNMNANAANGFFYFSGIMTADNKTSTIYAKNSAWMIHPLAGVTFP</sequence>
<evidence type="ECO:0000313" key="4">
    <source>
        <dbReference type="Proteomes" id="UP001647436"/>
    </source>
</evidence>
<dbReference type="RefSeq" id="WP_211457925.1">
    <property type="nucleotide sequence ID" value="NZ_JAANES010000003.1"/>
</dbReference>
<accession>A0ABS5LVH2</accession>
<evidence type="ECO:0000256" key="2">
    <source>
        <dbReference type="SAM" id="SignalP"/>
    </source>
</evidence>
<gene>
    <name evidence="3" type="ORF">DJFAAGMI_03266</name>
</gene>